<dbReference type="Gene3D" id="2.10.230.10">
    <property type="entry name" value="Heat shock protein DnaJ, cysteine-rich domain"/>
    <property type="match status" value="1"/>
</dbReference>
<reference evidence="2" key="1">
    <citation type="journal article" date="2019" name="Int. J. Syst. Evol. Microbiol.">
        <title>The Global Catalogue of Microorganisms (GCM) 10K type strain sequencing project: providing services to taxonomists for standard genome sequencing and annotation.</title>
        <authorList>
            <consortium name="The Broad Institute Genomics Platform"/>
            <consortium name="The Broad Institute Genome Sequencing Center for Infectious Disease"/>
            <person name="Wu L."/>
            <person name="Ma J."/>
        </authorList>
    </citation>
    <scope>NUCLEOTIDE SEQUENCE [LARGE SCALE GENOMIC DNA]</scope>
    <source>
        <strain evidence="2">JCM 13850</strain>
    </source>
</reference>
<evidence type="ECO:0000313" key="1">
    <source>
        <dbReference type="EMBL" id="GAA2134528.1"/>
    </source>
</evidence>
<dbReference type="InterPro" id="IPR036410">
    <property type="entry name" value="HSP_DnaJ_Cys-rich_dom_sf"/>
</dbReference>
<protein>
    <recommendedName>
        <fullName evidence="3">Molecular chaperone DnaJ</fullName>
    </recommendedName>
</protein>
<evidence type="ECO:0000313" key="2">
    <source>
        <dbReference type="Proteomes" id="UP001501020"/>
    </source>
</evidence>
<dbReference type="SUPFAM" id="SSF57938">
    <property type="entry name" value="DnaJ/Hsp40 cysteine-rich domain"/>
    <property type="match status" value="1"/>
</dbReference>
<evidence type="ECO:0008006" key="3">
    <source>
        <dbReference type="Google" id="ProtNLM"/>
    </source>
</evidence>
<keyword evidence="2" id="KW-1185">Reference proteome</keyword>
<comment type="caution">
    <text evidence="1">The sequence shown here is derived from an EMBL/GenBank/DDBJ whole genome shotgun (WGS) entry which is preliminary data.</text>
</comment>
<dbReference type="Proteomes" id="UP001501020">
    <property type="component" value="Unassembled WGS sequence"/>
</dbReference>
<organism evidence="1 2">
    <name type="scientific">Actinomadura napierensis</name>
    <dbReference type="NCBI Taxonomy" id="267854"/>
    <lineage>
        <taxon>Bacteria</taxon>
        <taxon>Bacillati</taxon>
        <taxon>Actinomycetota</taxon>
        <taxon>Actinomycetes</taxon>
        <taxon>Streptosporangiales</taxon>
        <taxon>Thermomonosporaceae</taxon>
        <taxon>Actinomadura</taxon>
    </lineage>
</organism>
<dbReference type="EMBL" id="BAAAMR010000020">
    <property type="protein sequence ID" value="GAA2134528.1"/>
    <property type="molecule type" value="Genomic_DNA"/>
</dbReference>
<proteinExistence type="predicted"/>
<gene>
    <name evidence="1" type="ORF">GCM10009727_28390</name>
</gene>
<name>A0ABP5KM75_9ACTN</name>
<accession>A0ABP5KM75</accession>
<sequence length="100" mass="10996">MFRLLCTVALAFGLGLSVNAYTGLIGAGAFLALSFIPWGGRHKTDFSPLRNSSGKIVEPQMTNDKCRFCRGKGSNKQMRNSVEWEYVTCAPCKGTGRVFR</sequence>